<dbReference type="InterPro" id="IPR006016">
    <property type="entry name" value="UspA"/>
</dbReference>
<dbReference type="Gene3D" id="1.20.120.620">
    <property type="entry name" value="Backbone structure of the membrane domain of e. Coli histidine kinase receptor kdpd"/>
    <property type="match status" value="1"/>
</dbReference>
<dbReference type="InterPro" id="IPR003594">
    <property type="entry name" value="HATPase_dom"/>
</dbReference>
<dbReference type="Gene3D" id="3.30.450.40">
    <property type="match status" value="1"/>
</dbReference>
<dbReference type="CDD" id="cd00082">
    <property type="entry name" value="HisKA"/>
    <property type="match status" value="1"/>
</dbReference>
<keyword evidence="8 15" id="KW-0418">Kinase</keyword>
<reference evidence="15" key="1">
    <citation type="submission" date="2022-10" db="EMBL/GenBank/DDBJ databases">
        <title>Chitiniphilus purpureus sp. nov., a novel chitin-degrading bacterium isolated from crawfish pond sediment.</title>
        <authorList>
            <person name="Li K."/>
        </authorList>
    </citation>
    <scope>NUCLEOTIDE SEQUENCE</scope>
    <source>
        <strain evidence="15">CD1</strain>
    </source>
</reference>
<dbReference type="Pfam" id="PF13492">
    <property type="entry name" value="GAF_3"/>
    <property type="match status" value="1"/>
</dbReference>
<evidence type="ECO:0000256" key="7">
    <source>
        <dbReference type="ARBA" id="ARBA00022741"/>
    </source>
</evidence>
<keyword evidence="10 13" id="KW-1133">Transmembrane helix</keyword>
<dbReference type="InterPro" id="IPR003018">
    <property type="entry name" value="GAF"/>
</dbReference>
<dbReference type="SUPFAM" id="SSF52402">
    <property type="entry name" value="Adenine nucleotide alpha hydrolases-like"/>
    <property type="match status" value="1"/>
</dbReference>
<dbReference type="InterPro" id="IPR052023">
    <property type="entry name" value="Histidine_kinase_KdpD"/>
</dbReference>
<keyword evidence="6 13" id="KW-0812">Transmembrane</keyword>
<comment type="catalytic activity">
    <reaction evidence="1">
        <text>ATP + protein L-histidine = ADP + protein N-phospho-L-histidine.</text>
        <dbReference type="EC" id="2.7.13.3"/>
    </reaction>
</comment>
<evidence type="ECO:0000256" key="5">
    <source>
        <dbReference type="ARBA" id="ARBA00022679"/>
    </source>
</evidence>
<evidence type="ECO:0000256" key="1">
    <source>
        <dbReference type="ARBA" id="ARBA00000085"/>
    </source>
</evidence>
<dbReference type="GO" id="GO:0016301">
    <property type="term" value="F:kinase activity"/>
    <property type="evidence" value="ECO:0007669"/>
    <property type="project" value="UniProtKB-KW"/>
</dbReference>
<evidence type="ECO:0000256" key="6">
    <source>
        <dbReference type="ARBA" id="ARBA00022692"/>
    </source>
</evidence>
<accession>A0ABY6DL05</accession>
<dbReference type="SMART" id="SM00388">
    <property type="entry name" value="HisKA"/>
    <property type="match status" value="1"/>
</dbReference>
<dbReference type="InterPro" id="IPR014729">
    <property type="entry name" value="Rossmann-like_a/b/a_fold"/>
</dbReference>
<proteinExistence type="predicted"/>
<evidence type="ECO:0000256" key="2">
    <source>
        <dbReference type="ARBA" id="ARBA00004141"/>
    </source>
</evidence>
<dbReference type="Gene3D" id="3.40.50.300">
    <property type="entry name" value="P-loop containing nucleotide triphosphate hydrolases"/>
    <property type="match status" value="1"/>
</dbReference>
<dbReference type="InterPro" id="IPR038318">
    <property type="entry name" value="KdpD_sf"/>
</dbReference>
<dbReference type="Proteomes" id="UP001061302">
    <property type="component" value="Chromosome"/>
</dbReference>
<evidence type="ECO:0000256" key="11">
    <source>
        <dbReference type="ARBA" id="ARBA00023012"/>
    </source>
</evidence>
<dbReference type="Pfam" id="PF13493">
    <property type="entry name" value="DUF4118"/>
    <property type="match status" value="1"/>
</dbReference>
<keyword evidence="4" id="KW-0597">Phosphoprotein</keyword>
<keyword evidence="5" id="KW-0808">Transferase</keyword>
<feature type="transmembrane region" description="Helical" evidence="13">
    <location>
        <begin position="482"/>
        <end position="505"/>
    </location>
</feature>
<dbReference type="Gene3D" id="1.10.287.130">
    <property type="match status" value="1"/>
</dbReference>
<dbReference type="PRINTS" id="PR00344">
    <property type="entry name" value="BCTRLSENSOR"/>
</dbReference>
<feature type="domain" description="Histidine kinase" evidence="14">
    <location>
        <begin position="671"/>
        <end position="881"/>
    </location>
</feature>
<name>A0ABY6DL05_9NEIS</name>
<organism evidence="15 16">
    <name type="scientific">Chitiniphilus purpureus</name>
    <dbReference type="NCBI Taxonomy" id="2981137"/>
    <lineage>
        <taxon>Bacteria</taxon>
        <taxon>Pseudomonadati</taxon>
        <taxon>Pseudomonadota</taxon>
        <taxon>Betaproteobacteria</taxon>
        <taxon>Neisseriales</taxon>
        <taxon>Chitinibacteraceae</taxon>
        <taxon>Chitiniphilus</taxon>
    </lineage>
</organism>
<keyword evidence="12 13" id="KW-0472">Membrane</keyword>
<dbReference type="CDD" id="cd00075">
    <property type="entry name" value="HATPase"/>
    <property type="match status" value="1"/>
</dbReference>
<dbReference type="InterPro" id="IPR036890">
    <property type="entry name" value="HATPase_C_sf"/>
</dbReference>
<dbReference type="PANTHER" id="PTHR45569">
    <property type="entry name" value="SENSOR PROTEIN KDPD"/>
    <property type="match status" value="1"/>
</dbReference>
<dbReference type="SMART" id="SM00387">
    <property type="entry name" value="HATPase_c"/>
    <property type="match status" value="1"/>
</dbReference>
<comment type="subcellular location">
    <subcellularLocation>
        <location evidence="2">Membrane</location>
        <topology evidence="2">Multi-pass membrane protein</topology>
    </subcellularLocation>
</comment>
<dbReference type="InterPro" id="IPR004358">
    <property type="entry name" value="Sig_transdc_His_kin-like_C"/>
</dbReference>
<dbReference type="InterPro" id="IPR003661">
    <property type="entry name" value="HisK_dim/P_dom"/>
</dbReference>
<dbReference type="Gene3D" id="3.40.50.620">
    <property type="entry name" value="HUPs"/>
    <property type="match status" value="1"/>
</dbReference>
<dbReference type="InterPro" id="IPR025201">
    <property type="entry name" value="KdpD_TM"/>
</dbReference>
<feature type="transmembrane region" description="Helical" evidence="13">
    <location>
        <begin position="406"/>
        <end position="424"/>
    </location>
</feature>
<dbReference type="EC" id="2.7.13.3" evidence="3"/>
<evidence type="ECO:0000256" key="13">
    <source>
        <dbReference type="SAM" id="Phobius"/>
    </source>
</evidence>
<dbReference type="EMBL" id="CP106753">
    <property type="protein sequence ID" value="UXY14913.1"/>
    <property type="molecule type" value="Genomic_DNA"/>
</dbReference>
<dbReference type="Pfam" id="PF00512">
    <property type="entry name" value="HisKA"/>
    <property type="match status" value="1"/>
</dbReference>
<evidence type="ECO:0000256" key="3">
    <source>
        <dbReference type="ARBA" id="ARBA00012438"/>
    </source>
</evidence>
<dbReference type="PROSITE" id="PS50109">
    <property type="entry name" value="HIS_KIN"/>
    <property type="match status" value="1"/>
</dbReference>
<evidence type="ECO:0000256" key="4">
    <source>
        <dbReference type="ARBA" id="ARBA00022553"/>
    </source>
</evidence>
<dbReference type="InterPro" id="IPR036097">
    <property type="entry name" value="HisK_dim/P_sf"/>
</dbReference>
<evidence type="ECO:0000259" key="14">
    <source>
        <dbReference type="PROSITE" id="PS50109"/>
    </source>
</evidence>
<dbReference type="Pfam" id="PF02702">
    <property type="entry name" value="KdpD"/>
    <property type="match status" value="1"/>
</dbReference>
<evidence type="ECO:0000256" key="9">
    <source>
        <dbReference type="ARBA" id="ARBA00022840"/>
    </source>
</evidence>
<dbReference type="SUPFAM" id="SSF55874">
    <property type="entry name" value="ATPase domain of HSP90 chaperone/DNA topoisomerase II/histidine kinase"/>
    <property type="match status" value="1"/>
</dbReference>
<sequence>MTDQRPDPDRLLAELHRKAQATARGRLKIFFGACAGVGKTYAMLKAAQARRCEGVTVLLGVVETHGRQETAALLDGLPLLPPAQVAYRGRTLAGFDLDGALARVPQLVVVDEYAHANVPGSRHAKRWQDVEELLDAGIDVYTALNVQHLESLNDVVNQITGIAVRETIPDRVFDAAFDVMLVDLSPDELLVRLAEGKVYLGAQAEHAAQHFFRKGNLLALRELALRRVADRVDGQMRAYRADQAIGRIWQARERLMVCVGPGPAAARLLRSAARLAASLHADWLAVYVETPRLQRLDAMRRAQVLKSLALAQELGAETCVLAGNAVAPVLLAYAGSRNASKLVVGASRVPRWRRAWRAGLAEQLSQARDVDVYMVAHELPAEPAAGASAQMGFYAEPISGARDGRGHLAAVGACMAATVLAALLHQVFDLANVVMLYLLAVVAVAVRHGRGPGALASLLAVAGFDFFFVPPRLSFTVSDTQYLLTFGVMLAVALTIGQLAARLRFEATVATQRERRTRALFDLARELAGALTADEIVRIATAHLAAVFGGRAALLLPDGQDRVRAAGGAMPTDATVAQWVYEHAEPAGQGTRTLPLADALYLPLKAPMRVRGVAALAAAPRSLALPEQRRLLDTCASQIGLALERVHYVAVAQDALVAIERERLRNSVLTIVSHDLRTPLTSLTGLASLLAEHELPPAQQRELAQTLRDETLRLSRLVDKILEMARLEAGVRLAPAWQPIDEVIGSARVATAGQLHPRRVLTDLPAGLPILQFDGVLIERVLVNLLENAAKYTPTDATVRITVRCSGAALAVTVADDGPGLPPGLAVFDKFTRAAPESAIPGAGLGLAICKAILAAHGGTIEAHPVAPHGVAFVFTLPVQTPPGLPE</sequence>
<gene>
    <name evidence="15" type="ORF">N8I74_16570</name>
</gene>
<dbReference type="SUPFAM" id="SSF47384">
    <property type="entry name" value="Homodimeric domain of signal transducing histidine kinase"/>
    <property type="match status" value="1"/>
</dbReference>
<protein>
    <recommendedName>
        <fullName evidence="3">histidine kinase</fullName>
        <ecNumber evidence="3">2.7.13.3</ecNumber>
    </recommendedName>
</protein>
<evidence type="ECO:0000313" key="15">
    <source>
        <dbReference type="EMBL" id="UXY14913.1"/>
    </source>
</evidence>
<keyword evidence="11" id="KW-0902">Two-component regulatory system</keyword>
<keyword evidence="16" id="KW-1185">Reference proteome</keyword>
<keyword evidence="9" id="KW-0067">ATP-binding</keyword>
<dbReference type="InterPro" id="IPR003852">
    <property type="entry name" value="Sig_transdc_His_kinase_KdpD_N"/>
</dbReference>
<evidence type="ECO:0000256" key="12">
    <source>
        <dbReference type="ARBA" id="ARBA00023136"/>
    </source>
</evidence>
<feature type="transmembrane region" description="Helical" evidence="13">
    <location>
        <begin position="453"/>
        <end position="470"/>
    </location>
</feature>
<dbReference type="PANTHER" id="PTHR45569:SF1">
    <property type="entry name" value="SENSOR PROTEIN KDPD"/>
    <property type="match status" value="1"/>
</dbReference>
<keyword evidence="7" id="KW-0547">Nucleotide-binding</keyword>
<feature type="transmembrane region" description="Helical" evidence="13">
    <location>
        <begin position="430"/>
        <end position="446"/>
    </location>
</feature>
<dbReference type="Pfam" id="PF02518">
    <property type="entry name" value="HATPase_c"/>
    <property type="match status" value="1"/>
</dbReference>
<dbReference type="InterPro" id="IPR029016">
    <property type="entry name" value="GAF-like_dom_sf"/>
</dbReference>
<dbReference type="Gene3D" id="3.30.565.10">
    <property type="entry name" value="Histidine kinase-like ATPase, C-terminal domain"/>
    <property type="match status" value="1"/>
</dbReference>
<evidence type="ECO:0000256" key="10">
    <source>
        <dbReference type="ARBA" id="ARBA00022989"/>
    </source>
</evidence>
<dbReference type="SUPFAM" id="SSF55781">
    <property type="entry name" value="GAF domain-like"/>
    <property type="match status" value="1"/>
</dbReference>
<evidence type="ECO:0000256" key="8">
    <source>
        <dbReference type="ARBA" id="ARBA00022777"/>
    </source>
</evidence>
<dbReference type="Pfam" id="PF00582">
    <property type="entry name" value="Usp"/>
    <property type="match status" value="1"/>
</dbReference>
<dbReference type="InterPro" id="IPR005467">
    <property type="entry name" value="His_kinase_dom"/>
</dbReference>
<evidence type="ECO:0000313" key="16">
    <source>
        <dbReference type="Proteomes" id="UP001061302"/>
    </source>
</evidence>
<dbReference type="RefSeq" id="WP_263124246.1">
    <property type="nucleotide sequence ID" value="NZ_CP106753.1"/>
</dbReference>
<dbReference type="InterPro" id="IPR027417">
    <property type="entry name" value="P-loop_NTPase"/>
</dbReference>